<evidence type="ECO:0000313" key="11">
    <source>
        <dbReference type="Proteomes" id="UP001557470"/>
    </source>
</evidence>
<feature type="chain" id="PRO_5044865123" description="GAIN-B domain-containing protein" evidence="8">
    <location>
        <begin position="20"/>
        <end position="409"/>
    </location>
</feature>
<dbReference type="InterPro" id="IPR001881">
    <property type="entry name" value="EGF-like_Ca-bd_dom"/>
</dbReference>
<evidence type="ECO:0000259" key="9">
    <source>
        <dbReference type="PROSITE" id="PS50221"/>
    </source>
</evidence>
<dbReference type="Gene3D" id="2.10.25.10">
    <property type="entry name" value="Laminin"/>
    <property type="match status" value="1"/>
</dbReference>
<dbReference type="PANTHER" id="PTHR12011:SF347">
    <property type="entry name" value="FI21270P1-RELATED"/>
    <property type="match status" value="1"/>
</dbReference>
<evidence type="ECO:0000256" key="6">
    <source>
        <dbReference type="ARBA" id="ARBA00023157"/>
    </source>
</evidence>
<gene>
    <name evidence="10" type="ORF">UPYG_G00272970</name>
</gene>
<dbReference type="GO" id="GO:0005886">
    <property type="term" value="C:plasma membrane"/>
    <property type="evidence" value="ECO:0007669"/>
    <property type="project" value="UniProtKB-SubCell"/>
</dbReference>
<proteinExistence type="predicted"/>
<feature type="domain" description="GAIN-B" evidence="9">
    <location>
        <begin position="195"/>
        <end position="354"/>
    </location>
</feature>
<dbReference type="AlphaFoldDB" id="A0ABD0WGC1"/>
<evidence type="ECO:0000256" key="4">
    <source>
        <dbReference type="ARBA" id="ARBA00022989"/>
    </source>
</evidence>
<evidence type="ECO:0000256" key="8">
    <source>
        <dbReference type="SAM" id="SignalP"/>
    </source>
</evidence>
<evidence type="ECO:0000256" key="1">
    <source>
        <dbReference type="ARBA" id="ARBA00004236"/>
    </source>
</evidence>
<dbReference type="PANTHER" id="PTHR12011">
    <property type="entry name" value="ADHESION G-PROTEIN COUPLED RECEPTOR"/>
    <property type="match status" value="1"/>
</dbReference>
<keyword evidence="4 7" id="KW-1133">Transmembrane helix</keyword>
<evidence type="ECO:0000256" key="5">
    <source>
        <dbReference type="ARBA" id="ARBA00023136"/>
    </source>
</evidence>
<sequence length="409" mass="44783">MGPILLLLILATKMSLAKAECENGFYLSQNKCLDEDECVNDDGDYSGLMDPDVTSSDDMEGSAVVFNIESSICGMNSTCVNTVGSYTCLCWPGFTNYQVSQGRCVEIQCDVYQPDGQSGPGLHSLLVLVEQNCLLMSYPGGVRPMVTGEDLLQELVNTTDKVQYSGSPGSVGFQTGFLGSVENIVKLIGPQLSENTTRIESKHTEAQFMVTRAKYPPRGPIHIATDHVQLDTNWETVTGNPLDHFYPGFAFIAMVSYKNLTFTRNKERLFSNVVTVAVSNPNTSDLAHPINITFTNLGHGDAHHRRTCVYWTEESEGSWSTQGCSTVSSNSSHTLCSYRHLSSFALIGQIHHKKSGGQLGMVILVCVVATIACAVVSLLSTLWCRYISKKRTQRHNSGHCNAQHQETAL</sequence>
<comment type="subcellular location">
    <subcellularLocation>
        <location evidence="1">Cell membrane</location>
    </subcellularLocation>
</comment>
<dbReference type="EMBL" id="JAGEUA010000008">
    <property type="protein sequence ID" value="KAL0968870.1"/>
    <property type="molecule type" value="Genomic_DNA"/>
</dbReference>
<keyword evidence="5 7" id="KW-0472">Membrane</keyword>
<dbReference type="PROSITE" id="PS50221">
    <property type="entry name" value="GAIN_B"/>
    <property type="match status" value="1"/>
</dbReference>
<evidence type="ECO:0000256" key="3">
    <source>
        <dbReference type="ARBA" id="ARBA00022692"/>
    </source>
</evidence>
<dbReference type="Gene3D" id="2.60.220.50">
    <property type="match status" value="1"/>
</dbReference>
<dbReference type="SMART" id="SM00303">
    <property type="entry name" value="GPS"/>
    <property type="match status" value="1"/>
</dbReference>
<dbReference type="Pfam" id="PF01825">
    <property type="entry name" value="GPS"/>
    <property type="match status" value="1"/>
</dbReference>
<evidence type="ECO:0000313" key="10">
    <source>
        <dbReference type="EMBL" id="KAL0968870.1"/>
    </source>
</evidence>
<dbReference type="InterPro" id="IPR057244">
    <property type="entry name" value="GAIN_B"/>
</dbReference>
<dbReference type="CDD" id="cd00054">
    <property type="entry name" value="EGF_CA"/>
    <property type="match status" value="1"/>
</dbReference>
<keyword evidence="2" id="KW-1003">Cell membrane</keyword>
<keyword evidence="11" id="KW-1185">Reference proteome</keyword>
<dbReference type="SUPFAM" id="SSF57196">
    <property type="entry name" value="EGF/Laminin"/>
    <property type="match status" value="1"/>
</dbReference>
<evidence type="ECO:0000256" key="7">
    <source>
        <dbReference type="SAM" id="Phobius"/>
    </source>
</evidence>
<keyword evidence="8" id="KW-0732">Signal</keyword>
<feature type="transmembrane region" description="Helical" evidence="7">
    <location>
        <begin position="359"/>
        <end position="384"/>
    </location>
</feature>
<accession>A0ABD0WGC1</accession>
<feature type="signal peptide" evidence="8">
    <location>
        <begin position="1"/>
        <end position="19"/>
    </location>
</feature>
<evidence type="ECO:0000256" key="2">
    <source>
        <dbReference type="ARBA" id="ARBA00022475"/>
    </source>
</evidence>
<keyword evidence="3 7" id="KW-0812">Transmembrane</keyword>
<dbReference type="Proteomes" id="UP001557470">
    <property type="component" value="Unassembled WGS sequence"/>
</dbReference>
<name>A0ABD0WGC1_UMBPY</name>
<reference evidence="10 11" key="1">
    <citation type="submission" date="2024-06" db="EMBL/GenBank/DDBJ databases">
        <authorList>
            <person name="Pan Q."/>
            <person name="Wen M."/>
            <person name="Jouanno E."/>
            <person name="Zahm M."/>
            <person name="Klopp C."/>
            <person name="Cabau C."/>
            <person name="Louis A."/>
            <person name="Berthelot C."/>
            <person name="Parey E."/>
            <person name="Roest Crollius H."/>
            <person name="Montfort J."/>
            <person name="Robinson-Rechavi M."/>
            <person name="Bouchez O."/>
            <person name="Lampietro C."/>
            <person name="Lopez Roques C."/>
            <person name="Donnadieu C."/>
            <person name="Postlethwait J."/>
            <person name="Bobe J."/>
            <person name="Verreycken H."/>
            <person name="Guiguen Y."/>
        </authorList>
    </citation>
    <scope>NUCLEOTIDE SEQUENCE [LARGE SCALE GENOMIC DNA]</scope>
    <source>
        <strain evidence="10">Up_M1</strain>
        <tissue evidence="10">Testis</tissue>
    </source>
</reference>
<keyword evidence="6" id="KW-1015">Disulfide bond</keyword>
<comment type="caution">
    <text evidence="10">The sequence shown here is derived from an EMBL/GenBank/DDBJ whole genome shotgun (WGS) entry which is preliminary data.</text>
</comment>
<dbReference type="SMART" id="SM00179">
    <property type="entry name" value="EGF_CA"/>
    <property type="match status" value="1"/>
</dbReference>
<dbReference type="InterPro" id="IPR046338">
    <property type="entry name" value="GAIN_dom_sf"/>
</dbReference>
<organism evidence="10 11">
    <name type="scientific">Umbra pygmaea</name>
    <name type="common">Eastern mudminnow</name>
    <dbReference type="NCBI Taxonomy" id="75934"/>
    <lineage>
        <taxon>Eukaryota</taxon>
        <taxon>Metazoa</taxon>
        <taxon>Chordata</taxon>
        <taxon>Craniata</taxon>
        <taxon>Vertebrata</taxon>
        <taxon>Euteleostomi</taxon>
        <taxon>Actinopterygii</taxon>
        <taxon>Neopterygii</taxon>
        <taxon>Teleostei</taxon>
        <taxon>Protacanthopterygii</taxon>
        <taxon>Esociformes</taxon>
        <taxon>Umbridae</taxon>
        <taxon>Umbra</taxon>
    </lineage>
</organism>
<dbReference type="InterPro" id="IPR000203">
    <property type="entry name" value="GPS"/>
</dbReference>
<protein>
    <recommendedName>
        <fullName evidence="9">GAIN-B domain-containing protein</fullName>
    </recommendedName>
</protein>